<dbReference type="InterPro" id="IPR050147">
    <property type="entry name" value="Ser/Thr_Dehydratase"/>
</dbReference>
<proteinExistence type="inferred from homology"/>
<dbReference type="Gene3D" id="3.40.50.1100">
    <property type="match status" value="2"/>
</dbReference>
<dbReference type="InterPro" id="IPR001926">
    <property type="entry name" value="TrpB-like_PALP"/>
</dbReference>
<evidence type="ECO:0000256" key="8">
    <source>
        <dbReference type="ARBA" id="ARBA00031427"/>
    </source>
</evidence>
<keyword evidence="5" id="KW-0663">Pyridoxal phosphate</keyword>
<dbReference type="PANTHER" id="PTHR48078">
    <property type="entry name" value="THREONINE DEHYDRATASE, MITOCHONDRIAL-RELATED"/>
    <property type="match status" value="1"/>
</dbReference>
<evidence type="ECO:0000256" key="2">
    <source>
        <dbReference type="ARBA" id="ARBA00001933"/>
    </source>
</evidence>
<evidence type="ECO:0000313" key="11">
    <source>
        <dbReference type="Proteomes" id="UP000182486"/>
    </source>
</evidence>
<reference evidence="10 11" key="1">
    <citation type="submission" date="2016-09" db="EMBL/GenBank/DDBJ databases">
        <title>Couchioplanes caeruleus draft genome sequence.</title>
        <authorList>
            <person name="Sheehan J."/>
            <person name="Caffrey P."/>
        </authorList>
    </citation>
    <scope>NUCLEOTIDE SEQUENCE [LARGE SCALE GENOMIC DNA]</scope>
    <source>
        <strain evidence="10 11">DSM 43634</strain>
    </source>
</reference>
<dbReference type="PANTHER" id="PTHR48078:SF6">
    <property type="entry name" value="L-THREONINE DEHYDRATASE CATABOLIC TDCB"/>
    <property type="match status" value="1"/>
</dbReference>
<gene>
    <name evidence="10" type="ORF">BG844_04855</name>
</gene>
<dbReference type="AlphaFoldDB" id="A0A1K0GDN6"/>
<dbReference type="Pfam" id="PF00291">
    <property type="entry name" value="PALP"/>
    <property type="match status" value="1"/>
</dbReference>
<name>A0A1K0GDN6_9ACTN</name>
<evidence type="ECO:0000313" key="10">
    <source>
        <dbReference type="EMBL" id="OJF15346.1"/>
    </source>
</evidence>
<comment type="cofactor">
    <cofactor evidence="2">
        <name>pyridoxal 5'-phosphate</name>
        <dbReference type="ChEBI" id="CHEBI:597326"/>
    </cofactor>
</comment>
<dbReference type="SUPFAM" id="SSF53686">
    <property type="entry name" value="Tryptophan synthase beta subunit-like PLP-dependent enzymes"/>
    <property type="match status" value="1"/>
</dbReference>
<dbReference type="FunFam" id="3.40.50.1100:FF:000005">
    <property type="entry name" value="Threonine dehydratase catabolic"/>
    <property type="match status" value="1"/>
</dbReference>
<comment type="similarity">
    <text evidence="3">Belongs to the serine/threonine dehydratase family.</text>
</comment>
<evidence type="ECO:0000256" key="3">
    <source>
        <dbReference type="ARBA" id="ARBA00010869"/>
    </source>
</evidence>
<comment type="function">
    <text evidence="7">Catalyzes the anaerobic formation of alpha-ketobutyrate and ammonia from threonine in a two-step reaction. The first step involved a dehydration of threonine and a production of enamine intermediates (aminocrotonate), which tautomerizes to its imine form (iminobutyrate). Both intermediates are unstable and short-lived. The second step is the nonenzymatic hydrolysis of the enamine/imine intermediates to form 2-ketobutyrate and free ammonia. In the low water environment of the cell, the second step is accelerated by RidA.</text>
</comment>
<organism evidence="10 11">
    <name type="scientific">Couchioplanes caeruleus subsp. caeruleus</name>
    <dbReference type="NCBI Taxonomy" id="56427"/>
    <lineage>
        <taxon>Bacteria</taxon>
        <taxon>Bacillati</taxon>
        <taxon>Actinomycetota</taxon>
        <taxon>Actinomycetes</taxon>
        <taxon>Micromonosporales</taxon>
        <taxon>Micromonosporaceae</taxon>
        <taxon>Couchioplanes</taxon>
    </lineage>
</organism>
<dbReference type="InterPro" id="IPR036052">
    <property type="entry name" value="TrpB-like_PALP_sf"/>
</dbReference>
<dbReference type="GO" id="GO:0006567">
    <property type="term" value="P:L-threonine catabolic process"/>
    <property type="evidence" value="ECO:0007669"/>
    <property type="project" value="TreeGrafter"/>
</dbReference>
<dbReference type="RefSeq" id="WP_071803527.1">
    <property type="nucleotide sequence ID" value="NZ_MEIA01000057.1"/>
</dbReference>
<evidence type="ECO:0000256" key="4">
    <source>
        <dbReference type="ARBA" id="ARBA00012096"/>
    </source>
</evidence>
<evidence type="ECO:0000256" key="7">
    <source>
        <dbReference type="ARBA" id="ARBA00025527"/>
    </source>
</evidence>
<dbReference type="EMBL" id="MEIA01000057">
    <property type="protein sequence ID" value="OJF15346.1"/>
    <property type="molecule type" value="Genomic_DNA"/>
</dbReference>
<accession>A0A1K0GDN6</accession>
<dbReference type="GO" id="GO:0006565">
    <property type="term" value="P:L-serine catabolic process"/>
    <property type="evidence" value="ECO:0007669"/>
    <property type="project" value="TreeGrafter"/>
</dbReference>
<keyword evidence="6" id="KW-0456">Lyase</keyword>
<protein>
    <recommendedName>
        <fullName evidence="4">threonine ammonia-lyase</fullName>
        <ecNumber evidence="4">4.3.1.19</ecNumber>
    </recommendedName>
    <alternativeName>
        <fullName evidence="8">Threonine deaminase</fullName>
    </alternativeName>
</protein>
<dbReference type="GO" id="GO:0003941">
    <property type="term" value="F:L-serine ammonia-lyase activity"/>
    <property type="evidence" value="ECO:0007669"/>
    <property type="project" value="TreeGrafter"/>
</dbReference>
<dbReference type="Proteomes" id="UP000182486">
    <property type="component" value="Unassembled WGS sequence"/>
</dbReference>
<evidence type="ECO:0000259" key="9">
    <source>
        <dbReference type="Pfam" id="PF00291"/>
    </source>
</evidence>
<evidence type="ECO:0000256" key="5">
    <source>
        <dbReference type="ARBA" id="ARBA00022898"/>
    </source>
</evidence>
<feature type="domain" description="Tryptophan synthase beta chain-like PALP" evidence="9">
    <location>
        <begin position="26"/>
        <end position="312"/>
    </location>
</feature>
<comment type="caution">
    <text evidence="10">The sequence shown here is derived from an EMBL/GenBank/DDBJ whole genome shotgun (WGS) entry which is preliminary data.</text>
</comment>
<dbReference type="EC" id="4.3.1.19" evidence="4"/>
<evidence type="ECO:0000256" key="1">
    <source>
        <dbReference type="ARBA" id="ARBA00001274"/>
    </source>
</evidence>
<comment type="catalytic activity">
    <reaction evidence="1">
        <text>L-threonine = 2-oxobutanoate + NH4(+)</text>
        <dbReference type="Rhea" id="RHEA:22108"/>
        <dbReference type="ChEBI" id="CHEBI:16763"/>
        <dbReference type="ChEBI" id="CHEBI:28938"/>
        <dbReference type="ChEBI" id="CHEBI:57926"/>
        <dbReference type="EC" id="4.3.1.19"/>
    </reaction>
</comment>
<keyword evidence="11" id="KW-1185">Reference proteome</keyword>
<dbReference type="GO" id="GO:0009097">
    <property type="term" value="P:isoleucine biosynthetic process"/>
    <property type="evidence" value="ECO:0007669"/>
    <property type="project" value="TreeGrafter"/>
</dbReference>
<sequence>MGSAVTQRRLARADVEEAARFLEGRVVRTPVVRSAALDARAGARLLFKAENLQDGGSYKMRGATVAVGRLAEAGGATGVVCQSTGNHALAVALAALRHGLAAVVVLPPDAPPTKVRQAEAAGARVVVGGASAEERLRLVGSIHAETGYAVIDAYDHPDVVAGQGTAALELIEEAERAGTPLDALVVPVGGGGGAAGASLAAAGRAIDLYGVEPIGCDSLARSLAAGRRVPVVPAPTLADGLRPTCVGALPFDILHEAGIGAVRVGDDAISEAFRLVLSELRLLAEPSGAAALAGALRVAEPGIHRTIGVLLTGGNVEGALVADLLASGGNMTREAA</sequence>
<evidence type="ECO:0000256" key="6">
    <source>
        <dbReference type="ARBA" id="ARBA00023239"/>
    </source>
</evidence>
<dbReference type="GO" id="GO:0004794">
    <property type="term" value="F:threonine deaminase activity"/>
    <property type="evidence" value="ECO:0007669"/>
    <property type="project" value="UniProtKB-EC"/>
</dbReference>